<dbReference type="Gene3D" id="3.60.40.10">
    <property type="entry name" value="PPM-type phosphatase domain"/>
    <property type="match status" value="1"/>
</dbReference>
<dbReference type="Proteomes" id="UP000006772">
    <property type="component" value="Unassembled WGS sequence"/>
</dbReference>
<dbReference type="Gene3D" id="3.30.565.10">
    <property type="entry name" value="Histidine kinase-like ATPase, C-terminal domain"/>
    <property type="match status" value="1"/>
</dbReference>
<evidence type="ECO:0000313" key="3">
    <source>
        <dbReference type="Proteomes" id="UP000006772"/>
    </source>
</evidence>
<keyword evidence="2" id="KW-0723">Serine/threonine-protein kinase</keyword>
<gene>
    <name evidence="2" type="ORF">HFRIS_021416</name>
</gene>
<protein>
    <submittedName>
        <fullName evidence="2">Anti-sigma regulatory factor, serine/threonine protein kinase</fullName>
    </submittedName>
</protein>
<dbReference type="SMART" id="SM00331">
    <property type="entry name" value="PP2C_SIG"/>
    <property type="match status" value="1"/>
</dbReference>
<sequence length="349" mass="36624">METVLTASRSEECVAVNETVDVAAARRAAADLARRLGFAQEPAARLALVLTEAATNILKHAGHGEILLRSVMGNTAAGAAVRGIEMLAIDSGPGMRDARAAMTDGSSTAGTYGVGLGAIRRQSDEFDLYSWPERGTILRAVLWEAPGARQPWQCGLVCLPLAGEQRCGDAGWAATVDDGLLSMVVDGLGHGDAAADAAEGAVQVLADMAAVSRVRPPAELVPPMHAALQKTRGAAVAVASIDVQAGKVRFAGVGNIACCTSLDGQRRHLVSVNGIVGHNLRKVQQFETPWEDGMLLILHSDGLTSRWSLDGYPGVEQAHAAVIAALLYRDFYRGRDDVSVMVLRQGEAG</sequence>
<evidence type="ECO:0000313" key="2">
    <source>
        <dbReference type="EMBL" id="EOA02680.1"/>
    </source>
</evidence>
<keyword evidence="2" id="KW-0418">Kinase</keyword>
<dbReference type="RefSeq" id="WP_006465083.1">
    <property type="nucleotide sequence ID" value="NZ_AEEC02000042.1"/>
</dbReference>
<name>A0AAI9IB28_9BURK</name>
<accession>A0AAI9IB28</accession>
<dbReference type="PANTHER" id="PTHR35801:SF1">
    <property type="entry name" value="PHOSPHOSERINE PHOSPHATASE RSBX"/>
    <property type="match status" value="1"/>
</dbReference>
<evidence type="ECO:0000259" key="1">
    <source>
        <dbReference type="SMART" id="SM00331"/>
    </source>
</evidence>
<dbReference type="InterPro" id="IPR001932">
    <property type="entry name" value="PPM-type_phosphatase-like_dom"/>
</dbReference>
<keyword evidence="2" id="KW-0808">Transferase</keyword>
<dbReference type="EMBL" id="AEEC02000042">
    <property type="protein sequence ID" value="EOA02680.1"/>
    <property type="molecule type" value="Genomic_DNA"/>
</dbReference>
<feature type="domain" description="PPM-type phosphatase" evidence="1">
    <location>
        <begin position="149"/>
        <end position="345"/>
    </location>
</feature>
<dbReference type="Pfam" id="PF13581">
    <property type="entry name" value="HATPase_c_2"/>
    <property type="match status" value="1"/>
</dbReference>
<comment type="caution">
    <text evidence="2">The sequence shown here is derived from an EMBL/GenBank/DDBJ whole genome shotgun (WGS) entry which is preliminary data.</text>
</comment>
<dbReference type="InterPro" id="IPR039248">
    <property type="entry name" value="Ptase_RsbX"/>
</dbReference>
<dbReference type="InterPro" id="IPR036890">
    <property type="entry name" value="HATPase_C_sf"/>
</dbReference>
<dbReference type="PANTHER" id="PTHR35801">
    <property type="entry name" value="PHOSPHOSERINE PHOSPHATASE RSBX"/>
    <property type="match status" value="1"/>
</dbReference>
<dbReference type="SUPFAM" id="SSF55874">
    <property type="entry name" value="ATPase domain of HSP90 chaperone/DNA topoisomerase II/histidine kinase"/>
    <property type="match status" value="1"/>
</dbReference>
<dbReference type="InterPro" id="IPR036457">
    <property type="entry name" value="PPM-type-like_dom_sf"/>
</dbReference>
<dbReference type="Pfam" id="PF07228">
    <property type="entry name" value="SpoIIE"/>
    <property type="match status" value="1"/>
</dbReference>
<proteinExistence type="predicted"/>
<dbReference type="SUPFAM" id="SSF81606">
    <property type="entry name" value="PP2C-like"/>
    <property type="match status" value="1"/>
</dbReference>
<organism evidence="2 3">
    <name type="scientific">Herbaspirillum frisingense GSF30</name>
    <dbReference type="NCBI Taxonomy" id="864073"/>
    <lineage>
        <taxon>Bacteria</taxon>
        <taxon>Pseudomonadati</taxon>
        <taxon>Pseudomonadota</taxon>
        <taxon>Betaproteobacteria</taxon>
        <taxon>Burkholderiales</taxon>
        <taxon>Oxalobacteraceae</taxon>
        <taxon>Herbaspirillum</taxon>
    </lineage>
</organism>
<dbReference type="GO" id="GO:0004674">
    <property type="term" value="F:protein serine/threonine kinase activity"/>
    <property type="evidence" value="ECO:0007669"/>
    <property type="project" value="UniProtKB-KW"/>
</dbReference>
<reference evidence="2 3" key="1">
    <citation type="journal article" date="2013" name="Front. Microbiol.">
        <title>The genome of the endophytic bacterium H. frisingense GSF30(T) identifies diverse strategies in the Herbaspirillum genus to interact with plants.</title>
        <authorList>
            <person name="Straub D."/>
            <person name="Rothballer M."/>
            <person name="Hartmann A."/>
            <person name="Ludewig U."/>
        </authorList>
    </citation>
    <scope>NUCLEOTIDE SEQUENCE [LARGE SCALE GENOMIC DNA]</scope>
    <source>
        <strain evidence="2 3">GSF30</strain>
    </source>
</reference>
<dbReference type="InterPro" id="IPR003594">
    <property type="entry name" value="HATPase_dom"/>
</dbReference>
<dbReference type="AlphaFoldDB" id="A0AAI9IB28"/>